<keyword evidence="9" id="KW-1185">Reference proteome</keyword>
<evidence type="ECO:0000256" key="5">
    <source>
        <dbReference type="ARBA" id="ARBA00022989"/>
    </source>
</evidence>
<evidence type="ECO:0000313" key="8">
    <source>
        <dbReference type="EMBL" id="AAT27943.1"/>
    </source>
</evidence>
<feature type="transmembrane region" description="Helical" evidence="7">
    <location>
        <begin position="126"/>
        <end position="152"/>
    </location>
</feature>
<dbReference type="STRING" id="267748.MMOB4570"/>
<dbReference type="HOGENOM" id="CLU_1244186_0_0_14"/>
<dbReference type="Pfam" id="PF02417">
    <property type="entry name" value="Chromate_transp"/>
    <property type="match status" value="1"/>
</dbReference>
<evidence type="ECO:0000256" key="4">
    <source>
        <dbReference type="ARBA" id="ARBA00022692"/>
    </source>
</evidence>
<feature type="transmembrane region" description="Helical" evidence="7">
    <location>
        <begin position="83"/>
        <end position="106"/>
    </location>
</feature>
<evidence type="ECO:0000313" key="9">
    <source>
        <dbReference type="Proteomes" id="UP000009072"/>
    </source>
</evidence>
<dbReference type="KEGG" id="mmo:MMOB4570"/>
<evidence type="ECO:0000256" key="3">
    <source>
        <dbReference type="ARBA" id="ARBA00022475"/>
    </source>
</evidence>
<dbReference type="AlphaFoldDB" id="Q6KHI7"/>
<keyword evidence="4 7" id="KW-0812">Transmembrane</keyword>
<comment type="subcellular location">
    <subcellularLocation>
        <location evidence="1">Cell membrane</location>
        <topology evidence="1">Multi-pass membrane protein</topology>
    </subcellularLocation>
</comment>
<feature type="transmembrane region" description="Helical" evidence="7">
    <location>
        <begin position="198"/>
        <end position="217"/>
    </location>
</feature>
<proteinExistence type="inferred from homology"/>
<dbReference type="GO" id="GO:0015109">
    <property type="term" value="F:chromate transmembrane transporter activity"/>
    <property type="evidence" value="ECO:0007669"/>
    <property type="project" value="InterPro"/>
</dbReference>
<evidence type="ECO:0000256" key="1">
    <source>
        <dbReference type="ARBA" id="ARBA00004651"/>
    </source>
</evidence>
<keyword evidence="5 7" id="KW-1133">Transmembrane helix</keyword>
<organism evidence="8 9">
    <name type="scientific">Mycoplasma mobile (strain ATCC 43663 / 163K / NCTC 11711)</name>
    <name type="common">Mesomycoplasma mobile</name>
    <dbReference type="NCBI Taxonomy" id="267748"/>
    <lineage>
        <taxon>Bacteria</taxon>
        <taxon>Bacillati</taxon>
        <taxon>Mycoplasmatota</taxon>
        <taxon>Mycoplasmoidales</taxon>
        <taxon>Metamycoplasmataceae</taxon>
        <taxon>Mesomycoplasma</taxon>
    </lineage>
</organism>
<dbReference type="OrthoDB" id="401329at2"/>
<dbReference type="Proteomes" id="UP000009072">
    <property type="component" value="Chromosome"/>
</dbReference>
<keyword evidence="6 7" id="KW-0472">Membrane</keyword>
<dbReference type="eggNOG" id="COG2059">
    <property type="taxonomic scope" value="Bacteria"/>
</dbReference>
<evidence type="ECO:0000256" key="6">
    <source>
        <dbReference type="ARBA" id="ARBA00023136"/>
    </source>
</evidence>
<sequence>MFIALGVSIVGVFIISMIVFGGGQVFIPLFRSLWTLMGQFSGIKLQALNEQMDAMITAANATPGVVSTQFALFTGFIVANGAWWGWLSMLLTYVIFTLPAILFMLLGMKFVKKSSTNIYLKNAIVFLRPAISAILVALAVQLFIGASFPNVIFNGQVYVGLVNPSNSFFVGWRFWVLIAWVPLVIIESFILINKKVSLLLLIITHIVVAILIFAPWVV</sequence>
<dbReference type="EMBL" id="AE017308">
    <property type="protein sequence ID" value="AAT27943.1"/>
    <property type="molecule type" value="Genomic_DNA"/>
</dbReference>
<dbReference type="RefSeq" id="WP_011264977.1">
    <property type="nucleotide sequence ID" value="NC_006908.1"/>
</dbReference>
<name>Q6KHI7_MYCM1</name>
<feature type="transmembrane region" description="Helical" evidence="7">
    <location>
        <begin position="6"/>
        <end position="34"/>
    </location>
</feature>
<protein>
    <submittedName>
        <fullName evidence="8">Chromate transport protein</fullName>
    </submittedName>
</protein>
<feature type="transmembrane region" description="Helical" evidence="7">
    <location>
        <begin position="172"/>
        <end position="191"/>
    </location>
</feature>
<comment type="similarity">
    <text evidence="2">Belongs to the chromate ion transporter (CHR) (TC 2.A.51) family.</text>
</comment>
<dbReference type="GO" id="GO:0005886">
    <property type="term" value="C:plasma membrane"/>
    <property type="evidence" value="ECO:0007669"/>
    <property type="project" value="UniProtKB-SubCell"/>
</dbReference>
<reference evidence="8 9" key="1">
    <citation type="journal article" date="2004" name="Genome Res.">
        <title>The complete genome and proteome of Mycoplasma mobile.</title>
        <authorList>
            <person name="Jaffe J.D."/>
            <person name="Stange-Thomann N."/>
            <person name="Smith C."/>
            <person name="DeCaprio D."/>
            <person name="Fisher S."/>
            <person name="Butler J."/>
            <person name="Calvo S."/>
            <person name="Elkins T."/>
            <person name="FitzGerald M.G."/>
            <person name="Hafez N."/>
            <person name="Kodira C.D."/>
            <person name="Major J."/>
            <person name="Wang S."/>
            <person name="Wilkinson J."/>
            <person name="Nicol R."/>
            <person name="Nusbaum C."/>
            <person name="Birren B."/>
            <person name="Berg H.C."/>
            <person name="Church G.M."/>
        </authorList>
    </citation>
    <scope>NUCLEOTIDE SEQUENCE [LARGE SCALE GENOMIC DNA]</scope>
    <source>
        <strain evidence="9">ATCC 43663 / 163K / NCTC 11711</strain>
    </source>
</reference>
<gene>
    <name evidence="8" type="primary">chrA1</name>
    <name evidence="8" type="ordered locus">MMOB4570</name>
</gene>
<accession>Q6KHI7</accession>
<evidence type="ECO:0000256" key="7">
    <source>
        <dbReference type="SAM" id="Phobius"/>
    </source>
</evidence>
<keyword evidence="3" id="KW-1003">Cell membrane</keyword>
<evidence type="ECO:0000256" key="2">
    <source>
        <dbReference type="ARBA" id="ARBA00005262"/>
    </source>
</evidence>
<dbReference type="InterPro" id="IPR003370">
    <property type="entry name" value="Chromate_transpt"/>
</dbReference>